<reference evidence="2 3" key="1">
    <citation type="submission" date="2015-04" db="EMBL/GenBank/DDBJ databases">
        <authorList>
            <person name="Heijne W.H."/>
            <person name="Fedorova N.D."/>
            <person name="Nierman W.C."/>
            <person name="Vollebregt A.W."/>
            <person name="Zhao Z."/>
            <person name="Wu L."/>
            <person name="Kumar M."/>
            <person name="Stam H."/>
            <person name="van den Berg M.A."/>
            <person name="Pel H.J."/>
        </authorList>
    </citation>
    <scope>NUCLEOTIDE SEQUENCE [LARGE SCALE GENOMIC DNA]</scope>
    <source>
        <strain evidence="2 3">CBS 393.64</strain>
    </source>
</reference>
<sequence length="148" mass="16736">TNLSAIAHSKASCDRFQSYTVIKNINNAGCALISHFRGEERRKTINHSIVPMPYPSCLHPGPCPWMTPRFPFVGTLLPPPEFFPRQLCVPAPLAPAFPSPVGSFPPRGIAAVRTPIPDRSLPHLQSRMLRRPPYRQHQHRDQHPRRPE</sequence>
<feature type="region of interest" description="Disordered" evidence="1">
    <location>
        <begin position="114"/>
        <end position="148"/>
    </location>
</feature>
<feature type="non-terminal residue" evidence="2">
    <location>
        <position position="1"/>
    </location>
</feature>
<dbReference type="EMBL" id="LASV01000659">
    <property type="protein sequence ID" value="KKA17393.1"/>
    <property type="molecule type" value="Genomic_DNA"/>
</dbReference>
<feature type="compositionally biased region" description="Basic and acidic residues" evidence="1">
    <location>
        <begin position="139"/>
        <end position="148"/>
    </location>
</feature>
<evidence type="ECO:0000313" key="2">
    <source>
        <dbReference type="EMBL" id="KKA17393.1"/>
    </source>
</evidence>
<dbReference type="Proteomes" id="UP000053958">
    <property type="component" value="Unassembled WGS sequence"/>
</dbReference>
<evidence type="ECO:0000256" key="1">
    <source>
        <dbReference type="SAM" id="MobiDB-lite"/>
    </source>
</evidence>
<comment type="caution">
    <text evidence="2">The sequence shown here is derived from an EMBL/GenBank/DDBJ whole genome shotgun (WGS) entry which is preliminary data.</text>
</comment>
<protein>
    <submittedName>
        <fullName evidence="2">Uncharacterized protein</fullName>
    </submittedName>
</protein>
<dbReference type="RefSeq" id="XP_013324005.1">
    <property type="nucleotide sequence ID" value="XM_013468551.1"/>
</dbReference>
<dbReference type="GeneID" id="25320931"/>
<dbReference type="AlphaFoldDB" id="A0A0F4YIH7"/>
<name>A0A0F4YIH7_RASE3</name>
<proteinExistence type="predicted"/>
<accession>A0A0F4YIH7</accession>
<evidence type="ECO:0000313" key="3">
    <source>
        <dbReference type="Proteomes" id="UP000053958"/>
    </source>
</evidence>
<gene>
    <name evidence="2" type="ORF">T310_8760</name>
</gene>
<keyword evidence="3" id="KW-1185">Reference proteome</keyword>
<organism evidence="2 3">
    <name type="scientific">Rasamsonia emersonii (strain ATCC 16479 / CBS 393.64 / IMI 116815)</name>
    <dbReference type="NCBI Taxonomy" id="1408163"/>
    <lineage>
        <taxon>Eukaryota</taxon>
        <taxon>Fungi</taxon>
        <taxon>Dikarya</taxon>
        <taxon>Ascomycota</taxon>
        <taxon>Pezizomycotina</taxon>
        <taxon>Eurotiomycetes</taxon>
        <taxon>Eurotiomycetidae</taxon>
        <taxon>Eurotiales</taxon>
        <taxon>Trichocomaceae</taxon>
        <taxon>Rasamsonia</taxon>
    </lineage>
</organism>
<feature type="compositionally biased region" description="Basic residues" evidence="1">
    <location>
        <begin position="128"/>
        <end position="138"/>
    </location>
</feature>